<dbReference type="Proteomes" id="UP001218638">
    <property type="component" value="Chromosome"/>
</dbReference>
<name>A0AAE9ZV76_9BACT</name>
<keyword evidence="8 9" id="KW-0012">Acyltransferase</keyword>
<dbReference type="GO" id="GO:0042158">
    <property type="term" value="P:lipoprotein biosynthetic process"/>
    <property type="evidence" value="ECO:0007669"/>
    <property type="project" value="UniProtKB-UniRule"/>
</dbReference>
<evidence type="ECO:0000256" key="9">
    <source>
        <dbReference type="HAMAP-Rule" id="MF_01148"/>
    </source>
</evidence>
<gene>
    <name evidence="9 11" type="primary">lnt</name>
    <name evidence="11" type="ORF">PXH66_02265</name>
</gene>
<evidence type="ECO:0000256" key="7">
    <source>
        <dbReference type="ARBA" id="ARBA00023136"/>
    </source>
</evidence>
<keyword evidence="3 9" id="KW-1003">Cell membrane</keyword>
<sequence length="586" mass="65467">MKTTDDDLPPFPDYDNPPVPFWEQHGGWLAPLGVFVTMVLFTVVAFPPFDAPEAAYACLAPAILWAYRWPKLKVFAAVTIGAQITAWYILTWWLHHATWPGYLMLGPVVGAWVGSWFFIAWWWVPRLRGMRTMNRLFGILGLAAAWVFIEWTRTWLLSGFPWLPLAASQWERSSILQVAAYTGAGGVSFVLVLMNLGFAAYGHRLFFEHNLRGIKKRSQEFFLAIFGLLVCLSIHVQESVNRYHFHSPLARFGFVQPNVPQEIKWNPEDAPAIVDTLQKATATIARRRPDVILWPEAVTPWAVKGDPTVQAFVEHTAQEAGAPILLGSIAREPGPTPDSEERWYNGAFIVDPELGLDPNYYAKRHLVPFGEYVPWRPVLGWLDKVVPLPGDFEEGDSPQPLLFNAGGQTLAVGPLICYEDTYPQLARATVKANVDLLVVLTNNGWFGEGGAAEQHAAHSVLRAVETRRPVLRIGNAGWSGWIDEFGAVRAVLRAVTRTDADGTSRTMVSNKPGDIDGTIYFRGSSSVDVQRDVRWIGRESFYVQHGDWFVWVCVGLIVFGVMLVRPVDPKEAAKADNPGDQTEPQP</sequence>
<evidence type="ECO:0000259" key="10">
    <source>
        <dbReference type="PROSITE" id="PS50263"/>
    </source>
</evidence>
<keyword evidence="7 9" id="KW-0472">Membrane</keyword>
<dbReference type="InterPro" id="IPR036526">
    <property type="entry name" value="C-N_Hydrolase_sf"/>
</dbReference>
<feature type="transmembrane region" description="Helical" evidence="9">
    <location>
        <begin position="548"/>
        <end position="564"/>
    </location>
</feature>
<dbReference type="AlphaFoldDB" id="A0AAE9ZV76"/>
<dbReference type="Gene3D" id="3.60.110.10">
    <property type="entry name" value="Carbon-nitrogen hydrolase"/>
    <property type="match status" value="1"/>
</dbReference>
<dbReference type="GO" id="GO:0005886">
    <property type="term" value="C:plasma membrane"/>
    <property type="evidence" value="ECO:0007669"/>
    <property type="project" value="UniProtKB-SubCell"/>
</dbReference>
<evidence type="ECO:0000256" key="4">
    <source>
        <dbReference type="ARBA" id="ARBA00022679"/>
    </source>
</evidence>
<accession>A0AAE9ZV76</accession>
<dbReference type="InterPro" id="IPR003010">
    <property type="entry name" value="C-N_Hydrolase"/>
</dbReference>
<comment type="pathway">
    <text evidence="9">Protein modification; lipoprotein biosynthesis (N-acyl transfer).</text>
</comment>
<dbReference type="InterPro" id="IPR004563">
    <property type="entry name" value="Apolipo_AcylTrfase"/>
</dbReference>
<dbReference type="RefSeq" id="WP_330932207.1">
    <property type="nucleotide sequence ID" value="NZ_CP119075.1"/>
</dbReference>
<feature type="transmembrane region" description="Helical" evidence="9">
    <location>
        <begin position="221"/>
        <end position="237"/>
    </location>
</feature>
<evidence type="ECO:0000256" key="5">
    <source>
        <dbReference type="ARBA" id="ARBA00022692"/>
    </source>
</evidence>
<comment type="function">
    <text evidence="9">Catalyzes the phospholipid dependent N-acylation of the N-terminal cysteine of apolipoprotein, the last step in lipoprotein maturation.</text>
</comment>
<dbReference type="EC" id="2.3.1.269" evidence="9"/>
<evidence type="ECO:0000256" key="8">
    <source>
        <dbReference type="ARBA" id="ARBA00023315"/>
    </source>
</evidence>
<dbReference type="Pfam" id="PF20154">
    <property type="entry name" value="LNT_N"/>
    <property type="match status" value="1"/>
</dbReference>
<dbReference type="EMBL" id="CP119075">
    <property type="protein sequence ID" value="WED65670.1"/>
    <property type="molecule type" value="Genomic_DNA"/>
</dbReference>
<dbReference type="GO" id="GO:0016410">
    <property type="term" value="F:N-acyltransferase activity"/>
    <property type="evidence" value="ECO:0007669"/>
    <property type="project" value="UniProtKB-UniRule"/>
</dbReference>
<feature type="transmembrane region" description="Helical" evidence="9">
    <location>
        <begin position="74"/>
        <end position="95"/>
    </location>
</feature>
<dbReference type="CDD" id="cd07571">
    <property type="entry name" value="ALP_N-acyl_transferase"/>
    <property type="match status" value="1"/>
</dbReference>
<dbReference type="HAMAP" id="MF_01148">
    <property type="entry name" value="Lnt"/>
    <property type="match status" value="1"/>
</dbReference>
<dbReference type="InterPro" id="IPR045378">
    <property type="entry name" value="LNT_N"/>
</dbReference>
<protein>
    <recommendedName>
        <fullName evidence="9">Apolipoprotein N-acyltransferase</fullName>
        <shortName evidence="9">ALP N-acyltransferase</shortName>
        <ecNumber evidence="9">2.3.1.269</ecNumber>
    </recommendedName>
</protein>
<dbReference type="PANTHER" id="PTHR38686:SF1">
    <property type="entry name" value="APOLIPOPROTEIN N-ACYLTRANSFERASE"/>
    <property type="match status" value="1"/>
</dbReference>
<feature type="transmembrane region" description="Helical" evidence="9">
    <location>
        <begin position="136"/>
        <end position="158"/>
    </location>
</feature>
<keyword evidence="6 9" id="KW-1133">Transmembrane helix</keyword>
<comment type="catalytic activity">
    <reaction evidence="9">
        <text>N-terminal S-1,2-diacyl-sn-glyceryl-L-cysteinyl-[lipoprotein] + a glycerophospholipid = N-acyl-S-1,2-diacyl-sn-glyceryl-L-cysteinyl-[lipoprotein] + a 2-acyl-sn-glycero-3-phospholipid + H(+)</text>
        <dbReference type="Rhea" id="RHEA:48228"/>
        <dbReference type="Rhea" id="RHEA-COMP:14681"/>
        <dbReference type="Rhea" id="RHEA-COMP:14684"/>
        <dbReference type="ChEBI" id="CHEBI:15378"/>
        <dbReference type="ChEBI" id="CHEBI:136912"/>
        <dbReference type="ChEBI" id="CHEBI:140656"/>
        <dbReference type="ChEBI" id="CHEBI:140657"/>
        <dbReference type="ChEBI" id="CHEBI:140660"/>
        <dbReference type="EC" id="2.3.1.269"/>
    </reaction>
</comment>
<organism evidence="11 12">
    <name type="scientific">Synoicihabitans lomoniglobus</name>
    <dbReference type="NCBI Taxonomy" id="2909285"/>
    <lineage>
        <taxon>Bacteria</taxon>
        <taxon>Pseudomonadati</taxon>
        <taxon>Verrucomicrobiota</taxon>
        <taxon>Opitutia</taxon>
        <taxon>Opitutales</taxon>
        <taxon>Opitutaceae</taxon>
        <taxon>Synoicihabitans</taxon>
    </lineage>
</organism>
<evidence type="ECO:0000256" key="6">
    <source>
        <dbReference type="ARBA" id="ARBA00022989"/>
    </source>
</evidence>
<dbReference type="PANTHER" id="PTHR38686">
    <property type="entry name" value="APOLIPOPROTEIN N-ACYLTRANSFERASE"/>
    <property type="match status" value="1"/>
</dbReference>
<keyword evidence="5 9" id="KW-0812">Transmembrane</keyword>
<comment type="similarity">
    <text evidence="2 9">Belongs to the CN hydrolase family. Apolipoprotein N-acyltransferase subfamily.</text>
</comment>
<evidence type="ECO:0000256" key="3">
    <source>
        <dbReference type="ARBA" id="ARBA00022475"/>
    </source>
</evidence>
<feature type="transmembrane region" description="Helical" evidence="9">
    <location>
        <begin position="28"/>
        <end position="46"/>
    </location>
</feature>
<feature type="transmembrane region" description="Helical" evidence="9">
    <location>
        <begin position="178"/>
        <end position="201"/>
    </location>
</feature>
<feature type="domain" description="CN hydrolase" evidence="10">
    <location>
        <begin position="255"/>
        <end position="517"/>
    </location>
</feature>
<evidence type="ECO:0000256" key="1">
    <source>
        <dbReference type="ARBA" id="ARBA00004651"/>
    </source>
</evidence>
<evidence type="ECO:0000313" key="11">
    <source>
        <dbReference type="EMBL" id="WED65670.1"/>
    </source>
</evidence>
<comment type="subcellular location">
    <subcellularLocation>
        <location evidence="1 9">Cell membrane</location>
        <topology evidence="1 9">Multi-pass membrane protein</topology>
    </subcellularLocation>
</comment>
<evidence type="ECO:0000313" key="12">
    <source>
        <dbReference type="Proteomes" id="UP001218638"/>
    </source>
</evidence>
<dbReference type="NCBIfam" id="TIGR00546">
    <property type="entry name" value="lnt"/>
    <property type="match status" value="1"/>
</dbReference>
<keyword evidence="4 9" id="KW-0808">Transferase</keyword>
<evidence type="ECO:0000256" key="2">
    <source>
        <dbReference type="ARBA" id="ARBA00010065"/>
    </source>
</evidence>
<reference evidence="11" key="1">
    <citation type="submission" date="2023-03" db="EMBL/GenBank/DDBJ databases">
        <title>Lomoglobus Profundus gen. nov., sp. nov., a novel member of the phylum Verrucomicrobia, isolated from deep-marine sediment of South China Sea.</title>
        <authorList>
            <person name="Ahmad T."/>
            <person name="Ishaq S.E."/>
            <person name="Wang F."/>
        </authorList>
    </citation>
    <scope>NUCLEOTIDE SEQUENCE</scope>
    <source>
        <strain evidence="11">LMO-M01</strain>
    </source>
</reference>
<dbReference type="PROSITE" id="PS50263">
    <property type="entry name" value="CN_HYDROLASE"/>
    <property type="match status" value="1"/>
</dbReference>
<proteinExistence type="inferred from homology"/>
<dbReference type="KEGG" id="slom:PXH66_02265"/>
<feature type="transmembrane region" description="Helical" evidence="9">
    <location>
        <begin position="101"/>
        <end position="124"/>
    </location>
</feature>
<dbReference type="Pfam" id="PF00795">
    <property type="entry name" value="CN_hydrolase"/>
    <property type="match status" value="1"/>
</dbReference>
<dbReference type="SUPFAM" id="SSF56317">
    <property type="entry name" value="Carbon-nitrogen hydrolase"/>
    <property type="match status" value="1"/>
</dbReference>
<keyword evidence="12" id="KW-1185">Reference proteome</keyword>